<sequence length="402" mass="47129">MKKIFLISIIFSYFFANANSLEILKKDKKEYRELEKSSIEKKYDHSKNSWIGTINLEALVKTTHPFDKSKDDNYTKEASIGFTQSLFESGGIWSKIDNAKSTFDYDLLSWENENSEILLSIYNTLLEIKKLKYQQFQNRIKYENKDIELIIKKIQYEAGKSDIIELNNAVMSKNIAYRDVISVENSLKDKELELAKYTDLKYEQIEILDFKPISKENFLQKNFSLMKEEARVDILSSSYKIDRSKYLPKLTLNANALYKNTKDDFNNMLSDTRKEDSQSTASLKFSMPLFDYNMSSKLQESKIEVLKQQTYLNDLKSDMESDFEQILTKIDTYEKISKSIDDNIKLYEDLIKANRVSNQAGMTASYDLEILENSKKINEYDLLINDINILQEYSKLYFKIRG</sequence>
<feature type="signal peptide" evidence="8">
    <location>
        <begin position="1"/>
        <end position="18"/>
    </location>
</feature>
<feature type="chain" id="PRO_5015446477" evidence="8">
    <location>
        <begin position="19"/>
        <end position="402"/>
    </location>
</feature>
<keyword evidence="3" id="KW-0813">Transport</keyword>
<comment type="similarity">
    <text evidence="2">Belongs to the outer membrane factor (OMF) (TC 1.B.17) family.</text>
</comment>
<dbReference type="EMBL" id="QEYI01000005">
    <property type="protein sequence ID" value="PWE20910.1"/>
    <property type="molecule type" value="Genomic_DNA"/>
</dbReference>
<keyword evidence="4" id="KW-1134">Transmembrane beta strand</keyword>
<evidence type="ECO:0000256" key="2">
    <source>
        <dbReference type="ARBA" id="ARBA00007613"/>
    </source>
</evidence>
<dbReference type="AlphaFoldDB" id="A0A2U2BZQ8"/>
<evidence type="ECO:0000256" key="8">
    <source>
        <dbReference type="SAM" id="SignalP"/>
    </source>
</evidence>
<comment type="subcellular location">
    <subcellularLocation>
        <location evidence="1">Cell outer membrane</location>
    </subcellularLocation>
</comment>
<dbReference type="PANTHER" id="PTHR30026">
    <property type="entry name" value="OUTER MEMBRANE PROTEIN TOLC"/>
    <property type="match status" value="1"/>
</dbReference>
<accession>A0A2U2BZQ8</accession>
<dbReference type="STRING" id="28200.GCA_001572935_01379"/>
<evidence type="ECO:0000313" key="10">
    <source>
        <dbReference type="Proteomes" id="UP000245014"/>
    </source>
</evidence>
<organism evidence="9 10">
    <name type="scientific">Aliarcobacter skirrowii</name>
    <dbReference type="NCBI Taxonomy" id="28200"/>
    <lineage>
        <taxon>Bacteria</taxon>
        <taxon>Pseudomonadati</taxon>
        <taxon>Campylobacterota</taxon>
        <taxon>Epsilonproteobacteria</taxon>
        <taxon>Campylobacterales</taxon>
        <taxon>Arcobacteraceae</taxon>
        <taxon>Aliarcobacter</taxon>
    </lineage>
</organism>
<evidence type="ECO:0000256" key="3">
    <source>
        <dbReference type="ARBA" id="ARBA00022448"/>
    </source>
</evidence>
<dbReference type="Proteomes" id="UP000245014">
    <property type="component" value="Unassembled WGS sequence"/>
</dbReference>
<dbReference type="SUPFAM" id="SSF56954">
    <property type="entry name" value="Outer membrane efflux proteins (OEP)"/>
    <property type="match status" value="1"/>
</dbReference>
<reference evidence="9 10" key="1">
    <citation type="submission" date="2018-05" db="EMBL/GenBank/DDBJ databases">
        <title>Antimicrobial susceptibility testing and genomic analysis of Arcobacter skirrowii strains and one Arcobacter butzleri isolated from German poultry farms.</title>
        <authorList>
            <person name="Haenel I."/>
            <person name="Hotzel H."/>
            <person name="Tomaso H."/>
            <person name="Busch A."/>
        </authorList>
    </citation>
    <scope>NUCLEOTIDE SEQUENCE [LARGE SCALE GENOMIC DNA]</scope>
    <source>
        <strain evidence="10">v</strain>
    </source>
</reference>
<proteinExistence type="inferred from homology"/>
<keyword evidence="5" id="KW-0812">Transmembrane</keyword>
<protein>
    <submittedName>
        <fullName evidence="9">TolC family protein</fullName>
    </submittedName>
</protein>
<evidence type="ECO:0000256" key="5">
    <source>
        <dbReference type="ARBA" id="ARBA00022692"/>
    </source>
</evidence>
<name>A0A2U2BZQ8_9BACT</name>
<gene>
    <name evidence="9" type="ORF">DF188_06945</name>
</gene>
<dbReference type="InterPro" id="IPR051906">
    <property type="entry name" value="TolC-like"/>
</dbReference>
<dbReference type="Pfam" id="PF02321">
    <property type="entry name" value="OEP"/>
    <property type="match status" value="1"/>
</dbReference>
<evidence type="ECO:0000256" key="4">
    <source>
        <dbReference type="ARBA" id="ARBA00022452"/>
    </source>
</evidence>
<evidence type="ECO:0000256" key="6">
    <source>
        <dbReference type="ARBA" id="ARBA00023136"/>
    </source>
</evidence>
<dbReference type="RefSeq" id="WP_109158530.1">
    <property type="nucleotide sequence ID" value="NZ_QEYI01000005.1"/>
</dbReference>
<dbReference type="PANTHER" id="PTHR30026:SF20">
    <property type="entry name" value="OUTER MEMBRANE PROTEIN TOLC"/>
    <property type="match status" value="1"/>
</dbReference>
<dbReference type="GO" id="GO:0015562">
    <property type="term" value="F:efflux transmembrane transporter activity"/>
    <property type="evidence" value="ECO:0007669"/>
    <property type="project" value="InterPro"/>
</dbReference>
<dbReference type="InterPro" id="IPR003423">
    <property type="entry name" value="OMP_efflux"/>
</dbReference>
<dbReference type="GO" id="GO:1990281">
    <property type="term" value="C:efflux pump complex"/>
    <property type="evidence" value="ECO:0007669"/>
    <property type="project" value="TreeGrafter"/>
</dbReference>
<keyword evidence="8" id="KW-0732">Signal</keyword>
<dbReference type="GO" id="GO:0009279">
    <property type="term" value="C:cell outer membrane"/>
    <property type="evidence" value="ECO:0007669"/>
    <property type="project" value="UniProtKB-SubCell"/>
</dbReference>
<evidence type="ECO:0000256" key="1">
    <source>
        <dbReference type="ARBA" id="ARBA00004442"/>
    </source>
</evidence>
<evidence type="ECO:0000256" key="7">
    <source>
        <dbReference type="ARBA" id="ARBA00023237"/>
    </source>
</evidence>
<keyword evidence="6" id="KW-0472">Membrane</keyword>
<dbReference type="GO" id="GO:0015288">
    <property type="term" value="F:porin activity"/>
    <property type="evidence" value="ECO:0007669"/>
    <property type="project" value="TreeGrafter"/>
</dbReference>
<evidence type="ECO:0000313" key="9">
    <source>
        <dbReference type="EMBL" id="PWE20910.1"/>
    </source>
</evidence>
<dbReference type="Gene3D" id="1.20.1600.10">
    <property type="entry name" value="Outer membrane efflux proteins (OEP)"/>
    <property type="match status" value="1"/>
</dbReference>
<keyword evidence="7" id="KW-0998">Cell outer membrane</keyword>
<comment type="caution">
    <text evidence="9">The sequence shown here is derived from an EMBL/GenBank/DDBJ whole genome shotgun (WGS) entry which is preliminary data.</text>
</comment>